<sequence>MSSSAATPAPYPHLLAPLGLGFTAHRMGGTLEAGELDAKRAIDQAARL</sequence>
<organism evidence="1 2">
    <name type="scientific">Acidovorax soli</name>
    <dbReference type="NCBI Taxonomy" id="592050"/>
    <lineage>
        <taxon>Bacteria</taxon>
        <taxon>Pseudomonadati</taxon>
        <taxon>Pseudomonadota</taxon>
        <taxon>Betaproteobacteria</taxon>
        <taxon>Burkholderiales</taxon>
        <taxon>Comamonadaceae</taxon>
        <taxon>Acidovorax</taxon>
    </lineage>
</organism>
<evidence type="ECO:0000313" key="2">
    <source>
        <dbReference type="Proteomes" id="UP000199002"/>
    </source>
</evidence>
<dbReference type="GeneID" id="43574739"/>
<name>A0A1H4A7C6_9BURK</name>
<dbReference type="STRING" id="592050.SAMN05421875_109111"/>
<reference evidence="2" key="1">
    <citation type="submission" date="2016-10" db="EMBL/GenBank/DDBJ databases">
        <authorList>
            <person name="Varghese N."/>
            <person name="Submissions S."/>
        </authorList>
    </citation>
    <scope>NUCLEOTIDE SEQUENCE [LARGE SCALE GENOMIC DNA]</scope>
    <source>
        <strain evidence="2">DSM 25157</strain>
    </source>
</reference>
<dbReference type="Proteomes" id="UP000199002">
    <property type="component" value="Unassembled WGS sequence"/>
</dbReference>
<protein>
    <submittedName>
        <fullName evidence="1">Uncharacterized protein</fullName>
    </submittedName>
</protein>
<gene>
    <name evidence="1" type="ORF">SAMN05421875_109111</name>
</gene>
<proteinExistence type="predicted"/>
<dbReference type="EMBL" id="FNQJ01000009">
    <property type="protein sequence ID" value="SEA31482.1"/>
    <property type="molecule type" value="Genomic_DNA"/>
</dbReference>
<accession>A0A1H4A7C6</accession>
<dbReference type="RefSeq" id="WP_159433776.1">
    <property type="nucleotide sequence ID" value="NZ_CAXIQW010000049.1"/>
</dbReference>
<keyword evidence="2" id="KW-1185">Reference proteome</keyword>
<dbReference type="AlphaFoldDB" id="A0A1H4A7C6"/>
<evidence type="ECO:0000313" key="1">
    <source>
        <dbReference type="EMBL" id="SEA31482.1"/>
    </source>
</evidence>